<dbReference type="AlphaFoldDB" id="A0A1X7V5W6"/>
<name>A0A1X7V5W6_AMPQE</name>
<evidence type="ECO:0000313" key="1">
    <source>
        <dbReference type="EnsemblMetazoa" id="Aqu2.1.35403_001"/>
    </source>
</evidence>
<reference evidence="1" key="1">
    <citation type="submission" date="2017-05" db="UniProtKB">
        <authorList>
            <consortium name="EnsemblMetazoa"/>
        </authorList>
    </citation>
    <scope>IDENTIFICATION</scope>
</reference>
<protein>
    <submittedName>
        <fullName evidence="1">Uncharacterized protein</fullName>
    </submittedName>
</protein>
<proteinExistence type="predicted"/>
<dbReference type="InParanoid" id="A0A1X7V5W6"/>
<accession>A0A1X7V5W6</accession>
<dbReference type="EnsemblMetazoa" id="Aqu2.1.35403_001">
    <property type="protein sequence ID" value="Aqu2.1.35403_001"/>
    <property type="gene ID" value="Aqu2.1.35403"/>
</dbReference>
<organism evidence="1">
    <name type="scientific">Amphimedon queenslandica</name>
    <name type="common">Sponge</name>
    <dbReference type="NCBI Taxonomy" id="400682"/>
    <lineage>
        <taxon>Eukaryota</taxon>
        <taxon>Metazoa</taxon>
        <taxon>Porifera</taxon>
        <taxon>Demospongiae</taxon>
        <taxon>Heteroscleromorpha</taxon>
        <taxon>Haplosclerida</taxon>
        <taxon>Niphatidae</taxon>
        <taxon>Amphimedon</taxon>
    </lineage>
</organism>
<sequence length="58" mass="6342">KMAAAAQSLTKRKAIKGKPDMVCKNNVKHSRPQPRGLLAGKKQILNFMVLLGVVNKTL</sequence>